<comment type="caution">
    <text evidence="2">The sequence shown here is derived from an EMBL/GenBank/DDBJ whole genome shotgun (WGS) entry which is preliminary data.</text>
</comment>
<evidence type="ECO:0000259" key="1">
    <source>
        <dbReference type="Pfam" id="PF03417"/>
    </source>
</evidence>
<name>A0A0F5VEE8_9GAMM</name>
<evidence type="ECO:0000313" key="3">
    <source>
        <dbReference type="Proteomes" id="UP000033633"/>
    </source>
</evidence>
<dbReference type="NCBIfam" id="NF040521">
    <property type="entry name" value="C45_proenzyme"/>
    <property type="match status" value="1"/>
</dbReference>
<dbReference type="AlphaFoldDB" id="A0A0F5VEE8"/>
<dbReference type="InterPro" id="IPR047794">
    <property type="entry name" value="C45_proenzyme-like"/>
</dbReference>
<keyword evidence="3" id="KW-1185">Reference proteome</keyword>
<dbReference type="Proteomes" id="UP000033633">
    <property type="component" value="Unassembled WGS sequence"/>
</dbReference>
<dbReference type="InterPro" id="IPR005079">
    <property type="entry name" value="Peptidase_C45_hydrolase"/>
</dbReference>
<dbReference type="OrthoDB" id="8109453at2"/>
<dbReference type="Gene3D" id="3.60.60.10">
    <property type="entry name" value="Penicillin V Acylase, Chain A"/>
    <property type="match status" value="1"/>
</dbReference>
<sequence length="374" mass="40678">MYDVITLSGTDFEIGLQHGQQCQQQIKASLTNYQNMFRELAGLSWAQVLEYAALEQDRLQQLDPSAFEEMAGIAEGSGFTLLEILSLNIRSELLFAVTGETTSCHDGCTSFASMPHANDAQAMMLGQNWDWIEAQREACFIAHVQPVSGPHYCMVTEAGIIGKIGFNNAGVGVCFNALSCGFDPTGWPAHLLLRRILRSPNLISAMNWPLLNQSMCAANYLIASSDGAAYSVEVTPANVDIIPDQQHSGVIVHTNHLIGEKNKTVPDPTVKLMGASTYHRLHRCTQLLTDNNSASFERLRAILGDHSGGHEGICQHPSNKAGLLGTLSSVFSIVINLSEQKAEISMTNPCQGESFSVRFAGDQLIWGESHACHS</sequence>
<dbReference type="EMBL" id="JWYV01000006">
    <property type="protein sequence ID" value="KKD00162.1"/>
    <property type="molecule type" value="Genomic_DNA"/>
</dbReference>
<feature type="domain" description="Peptidase C45 hydrolase" evidence="1">
    <location>
        <begin position="122"/>
        <end position="349"/>
    </location>
</feature>
<dbReference type="PANTHER" id="PTHR34180:SF1">
    <property type="entry name" value="BETA-ALANYL-DOPAMINE_CARCININE HYDROLASE"/>
    <property type="match status" value="1"/>
</dbReference>
<reference evidence="2 3" key="1">
    <citation type="submission" date="2014-12" db="EMBL/GenBank/DDBJ databases">
        <title>Mercury Reductase activity and rhizosphere competence traits in the genome of root associated Photobacterium halotolerans MELD1.</title>
        <authorList>
            <person name="Mathew D.C."/>
            <person name="Huang C.-C."/>
        </authorList>
    </citation>
    <scope>NUCLEOTIDE SEQUENCE [LARGE SCALE GENOMIC DNA]</scope>
    <source>
        <strain evidence="2 3">MELD1</strain>
    </source>
</reference>
<protein>
    <recommendedName>
        <fullName evidence="1">Peptidase C45 hydrolase domain-containing protein</fullName>
    </recommendedName>
</protein>
<dbReference type="PATRIC" id="fig|265726.11.peg.4114"/>
<evidence type="ECO:0000313" key="2">
    <source>
        <dbReference type="EMBL" id="KKD00162.1"/>
    </source>
</evidence>
<dbReference type="RefSeq" id="WP_046220455.1">
    <property type="nucleotide sequence ID" value="NZ_JWYV01000006.1"/>
</dbReference>
<dbReference type="PANTHER" id="PTHR34180">
    <property type="entry name" value="PEPTIDASE C45"/>
    <property type="match status" value="1"/>
</dbReference>
<dbReference type="Pfam" id="PF03417">
    <property type="entry name" value="AAT"/>
    <property type="match status" value="1"/>
</dbReference>
<dbReference type="STRING" id="265726.KY46_09785"/>
<proteinExistence type="predicted"/>
<dbReference type="Gene3D" id="1.10.10.2120">
    <property type="match status" value="1"/>
</dbReference>
<gene>
    <name evidence="2" type="ORF">KY46_09785</name>
</gene>
<organism evidence="2 3">
    <name type="scientific">Photobacterium halotolerans</name>
    <dbReference type="NCBI Taxonomy" id="265726"/>
    <lineage>
        <taxon>Bacteria</taxon>
        <taxon>Pseudomonadati</taxon>
        <taxon>Pseudomonadota</taxon>
        <taxon>Gammaproteobacteria</taxon>
        <taxon>Vibrionales</taxon>
        <taxon>Vibrionaceae</taxon>
        <taxon>Photobacterium</taxon>
    </lineage>
</organism>
<accession>A0A0F5VEE8</accession>
<dbReference type="InterPro" id="IPR047801">
    <property type="entry name" value="Peptidase_C45"/>
</dbReference>